<dbReference type="AlphaFoldDB" id="A0A0C3G4V9"/>
<accession>A0A0C3G4V9</accession>
<evidence type="ECO:0000313" key="3">
    <source>
        <dbReference type="Proteomes" id="UP000054166"/>
    </source>
</evidence>
<evidence type="ECO:0000256" key="1">
    <source>
        <dbReference type="SAM" id="MobiDB-lite"/>
    </source>
</evidence>
<dbReference type="InParanoid" id="A0A0C3G4V9"/>
<name>A0A0C3G4V9_PILCF</name>
<proteinExistence type="predicted"/>
<reference evidence="3" key="2">
    <citation type="submission" date="2015-01" db="EMBL/GenBank/DDBJ databases">
        <title>Evolutionary Origins and Diversification of the Mycorrhizal Mutualists.</title>
        <authorList>
            <consortium name="DOE Joint Genome Institute"/>
            <consortium name="Mycorrhizal Genomics Consortium"/>
            <person name="Kohler A."/>
            <person name="Kuo A."/>
            <person name="Nagy L.G."/>
            <person name="Floudas D."/>
            <person name="Copeland A."/>
            <person name="Barry K.W."/>
            <person name="Cichocki N."/>
            <person name="Veneault-Fourrey C."/>
            <person name="LaButti K."/>
            <person name="Lindquist E.A."/>
            <person name="Lipzen A."/>
            <person name="Lundell T."/>
            <person name="Morin E."/>
            <person name="Murat C."/>
            <person name="Riley R."/>
            <person name="Ohm R."/>
            <person name="Sun H."/>
            <person name="Tunlid A."/>
            <person name="Henrissat B."/>
            <person name="Grigoriev I.V."/>
            <person name="Hibbett D.S."/>
            <person name="Martin F."/>
        </authorList>
    </citation>
    <scope>NUCLEOTIDE SEQUENCE [LARGE SCALE GENOMIC DNA]</scope>
    <source>
        <strain evidence="3">F 1598</strain>
    </source>
</reference>
<reference evidence="2 3" key="1">
    <citation type="submission" date="2014-04" db="EMBL/GenBank/DDBJ databases">
        <authorList>
            <consortium name="DOE Joint Genome Institute"/>
            <person name="Kuo A."/>
            <person name="Tarkka M."/>
            <person name="Buscot F."/>
            <person name="Kohler A."/>
            <person name="Nagy L.G."/>
            <person name="Floudas D."/>
            <person name="Copeland A."/>
            <person name="Barry K.W."/>
            <person name="Cichocki N."/>
            <person name="Veneault-Fourrey C."/>
            <person name="LaButti K."/>
            <person name="Lindquist E.A."/>
            <person name="Lipzen A."/>
            <person name="Lundell T."/>
            <person name="Morin E."/>
            <person name="Murat C."/>
            <person name="Sun H."/>
            <person name="Tunlid A."/>
            <person name="Henrissat B."/>
            <person name="Grigoriev I.V."/>
            <person name="Hibbett D.S."/>
            <person name="Martin F."/>
            <person name="Nordberg H.P."/>
            <person name="Cantor M.N."/>
            <person name="Hua S.X."/>
        </authorList>
    </citation>
    <scope>NUCLEOTIDE SEQUENCE [LARGE SCALE GENOMIC DNA]</scope>
    <source>
        <strain evidence="2 3">F 1598</strain>
    </source>
</reference>
<organism evidence="2 3">
    <name type="scientific">Piloderma croceum (strain F 1598)</name>
    <dbReference type="NCBI Taxonomy" id="765440"/>
    <lineage>
        <taxon>Eukaryota</taxon>
        <taxon>Fungi</taxon>
        <taxon>Dikarya</taxon>
        <taxon>Basidiomycota</taxon>
        <taxon>Agaricomycotina</taxon>
        <taxon>Agaricomycetes</taxon>
        <taxon>Agaricomycetidae</taxon>
        <taxon>Atheliales</taxon>
        <taxon>Atheliaceae</taxon>
        <taxon>Piloderma</taxon>
    </lineage>
</organism>
<evidence type="ECO:0000313" key="2">
    <source>
        <dbReference type="EMBL" id="KIM85656.1"/>
    </source>
</evidence>
<sequence length="197" mass="21711">MSVSIHLHDGELKKVVEYCVDTYIAGIQCVYVKGIKSFTTNGSCKKSDERYRQAEQKLVSFTKNLTPAQRGWIDEAFGIVIDVQMQLQQDGLSKKERRKLAALYKKATQDYAKAINATSTQVSHDLTAHGESGKLSDGDEHDLNALEMAKGIQSAFNGSLPKAAPKRQASTDSAASQRISVNMMKQVALRVKDMKNA</sequence>
<dbReference type="EMBL" id="KN832984">
    <property type="protein sequence ID" value="KIM85656.1"/>
    <property type="molecule type" value="Genomic_DNA"/>
</dbReference>
<dbReference type="HOGENOM" id="CLU_1384621_0_0_1"/>
<keyword evidence="3" id="KW-1185">Reference proteome</keyword>
<feature type="region of interest" description="Disordered" evidence="1">
    <location>
        <begin position="158"/>
        <end position="177"/>
    </location>
</feature>
<dbReference type="Proteomes" id="UP000054166">
    <property type="component" value="Unassembled WGS sequence"/>
</dbReference>
<gene>
    <name evidence="2" type="ORF">PILCRDRAFT_5323</name>
</gene>
<feature type="compositionally biased region" description="Polar residues" evidence="1">
    <location>
        <begin position="168"/>
        <end position="177"/>
    </location>
</feature>
<protein>
    <submittedName>
        <fullName evidence="2">Uncharacterized protein</fullName>
    </submittedName>
</protein>